<evidence type="ECO:0000313" key="2">
    <source>
        <dbReference type="Proteomes" id="UP000799302"/>
    </source>
</evidence>
<dbReference type="AlphaFoldDB" id="A0A6A6U7G7"/>
<name>A0A6A6U7G7_9PEZI</name>
<organism evidence="1 2">
    <name type="scientific">Microthyrium microscopicum</name>
    <dbReference type="NCBI Taxonomy" id="703497"/>
    <lineage>
        <taxon>Eukaryota</taxon>
        <taxon>Fungi</taxon>
        <taxon>Dikarya</taxon>
        <taxon>Ascomycota</taxon>
        <taxon>Pezizomycotina</taxon>
        <taxon>Dothideomycetes</taxon>
        <taxon>Dothideomycetes incertae sedis</taxon>
        <taxon>Microthyriales</taxon>
        <taxon>Microthyriaceae</taxon>
        <taxon>Microthyrium</taxon>
    </lineage>
</organism>
<accession>A0A6A6U7G7</accession>
<evidence type="ECO:0000313" key="1">
    <source>
        <dbReference type="EMBL" id="KAF2667377.1"/>
    </source>
</evidence>
<reference evidence="1" key="1">
    <citation type="journal article" date="2020" name="Stud. Mycol.">
        <title>101 Dothideomycetes genomes: a test case for predicting lifestyles and emergence of pathogens.</title>
        <authorList>
            <person name="Haridas S."/>
            <person name="Albert R."/>
            <person name="Binder M."/>
            <person name="Bloem J."/>
            <person name="Labutti K."/>
            <person name="Salamov A."/>
            <person name="Andreopoulos B."/>
            <person name="Baker S."/>
            <person name="Barry K."/>
            <person name="Bills G."/>
            <person name="Bluhm B."/>
            <person name="Cannon C."/>
            <person name="Castanera R."/>
            <person name="Culley D."/>
            <person name="Daum C."/>
            <person name="Ezra D."/>
            <person name="Gonzalez J."/>
            <person name="Henrissat B."/>
            <person name="Kuo A."/>
            <person name="Liang C."/>
            <person name="Lipzen A."/>
            <person name="Lutzoni F."/>
            <person name="Magnuson J."/>
            <person name="Mondo S."/>
            <person name="Nolan M."/>
            <person name="Ohm R."/>
            <person name="Pangilinan J."/>
            <person name="Park H.-J."/>
            <person name="Ramirez L."/>
            <person name="Alfaro M."/>
            <person name="Sun H."/>
            <person name="Tritt A."/>
            <person name="Yoshinaga Y."/>
            <person name="Zwiers L.-H."/>
            <person name="Turgeon B."/>
            <person name="Goodwin S."/>
            <person name="Spatafora J."/>
            <person name="Crous P."/>
            <person name="Grigoriev I."/>
        </authorList>
    </citation>
    <scope>NUCLEOTIDE SEQUENCE</scope>
    <source>
        <strain evidence="1">CBS 115976</strain>
    </source>
</reference>
<dbReference type="EMBL" id="MU004237">
    <property type="protein sequence ID" value="KAF2667377.1"/>
    <property type="molecule type" value="Genomic_DNA"/>
</dbReference>
<gene>
    <name evidence="1" type="ORF">BT63DRAFT_290930</name>
</gene>
<dbReference type="Proteomes" id="UP000799302">
    <property type="component" value="Unassembled WGS sequence"/>
</dbReference>
<keyword evidence="2" id="KW-1185">Reference proteome</keyword>
<sequence>MYGILSCRNQHITISSSSIYSIFPPCPCPDLLCLLLTGRNMASRKPVVIRSAHQHAVAISASELGPLVADAKGNISHDAITTKQARRRDQIAVSESDLIIIECRGIDSIPAGNDCESDKH</sequence>
<proteinExistence type="predicted"/>
<protein>
    <submittedName>
        <fullName evidence="1">Uncharacterized protein</fullName>
    </submittedName>
</protein>